<dbReference type="SMART" id="SM00072">
    <property type="entry name" value="GuKc"/>
    <property type="match status" value="1"/>
</dbReference>
<organism evidence="7 8">
    <name type="scientific">Exiguobacterium antarcticum</name>
    <dbReference type="NCBI Taxonomy" id="132920"/>
    <lineage>
        <taxon>Bacteria</taxon>
        <taxon>Bacillati</taxon>
        <taxon>Bacillota</taxon>
        <taxon>Bacilli</taxon>
        <taxon>Bacillales</taxon>
        <taxon>Bacillales Family XII. Incertae Sedis</taxon>
        <taxon>Exiguobacterium</taxon>
    </lineage>
</organism>
<dbReference type="PANTHER" id="PTHR23117:SF13">
    <property type="entry name" value="GUANYLATE KINASE"/>
    <property type="match status" value="1"/>
</dbReference>
<feature type="domain" description="Guanylate kinase-like" evidence="6">
    <location>
        <begin position="3"/>
        <end position="179"/>
    </location>
</feature>
<comment type="similarity">
    <text evidence="2">Belongs to the guanylate kinase family.</text>
</comment>
<name>A0ABT6R5B3_9BACL</name>
<reference evidence="7 8" key="1">
    <citation type="submission" date="2023-04" db="EMBL/GenBank/DDBJ databases">
        <title>Antarctic isolates genomes.</title>
        <authorList>
            <person name="Dimov S.G."/>
        </authorList>
    </citation>
    <scope>NUCLEOTIDE SEQUENCE [LARGE SCALE GENOMIC DNA]</scope>
    <source>
        <strain evidence="7 8">AL19</strain>
    </source>
</reference>
<dbReference type="CDD" id="cd00071">
    <property type="entry name" value="GMPK"/>
    <property type="match status" value="1"/>
</dbReference>
<comment type="caution">
    <text evidence="7">The sequence shown here is derived from an EMBL/GenBank/DDBJ whole genome shotgun (WGS) entry which is preliminary data.</text>
</comment>
<dbReference type="InterPro" id="IPR008145">
    <property type="entry name" value="GK/Ca_channel_bsu"/>
</dbReference>
<dbReference type="PROSITE" id="PS50052">
    <property type="entry name" value="GUANYLATE_KINASE_2"/>
    <property type="match status" value="1"/>
</dbReference>
<sequence>MSGKIILLIGGSGSGKSSLIKRLRHEYERVRFIPSVTTRPKRPTEHDGESYHFVDVKTFQQLIQENGFIEYAHVHRAWYGTPRQAYEEILATDGIVIKDIDPKGAAAFKTLFADQVITIFVSVPPDLMKERLLMRGDTPEFEARLVDYADAWKDRDHYDYMIENIDFEQAYVDLLGIISAYIPGQPSES</sequence>
<evidence type="ECO:0000256" key="3">
    <source>
        <dbReference type="ARBA" id="ARBA00022679"/>
    </source>
</evidence>
<evidence type="ECO:0000256" key="2">
    <source>
        <dbReference type="ARBA" id="ARBA00005790"/>
    </source>
</evidence>
<evidence type="ECO:0000256" key="4">
    <source>
        <dbReference type="ARBA" id="ARBA00022777"/>
    </source>
</evidence>
<dbReference type="InterPro" id="IPR027417">
    <property type="entry name" value="P-loop_NTPase"/>
</dbReference>
<dbReference type="InterPro" id="IPR008144">
    <property type="entry name" value="Guanylate_kin-like_dom"/>
</dbReference>
<evidence type="ECO:0000259" key="6">
    <source>
        <dbReference type="PROSITE" id="PS50052"/>
    </source>
</evidence>
<dbReference type="Proteomes" id="UP001243286">
    <property type="component" value="Unassembled WGS sequence"/>
</dbReference>
<protein>
    <submittedName>
        <fullName evidence="7">50S ribosome-binding GTPase</fullName>
    </submittedName>
</protein>
<evidence type="ECO:0000313" key="7">
    <source>
        <dbReference type="EMBL" id="MDI3235469.1"/>
    </source>
</evidence>
<dbReference type="SUPFAM" id="SSF52540">
    <property type="entry name" value="P-loop containing nucleoside triphosphate hydrolases"/>
    <property type="match status" value="1"/>
</dbReference>
<comment type="function">
    <text evidence="1">Essential for recycling GMP and indirectly, cGMP.</text>
</comment>
<dbReference type="Pfam" id="PF00625">
    <property type="entry name" value="Guanylate_kin"/>
    <property type="match status" value="1"/>
</dbReference>
<dbReference type="RefSeq" id="WP_014970482.1">
    <property type="nucleotide sequence ID" value="NZ_JANJYY010000023.1"/>
</dbReference>
<keyword evidence="4" id="KW-0418">Kinase</keyword>
<dbReference type="PROSITE" id="PS00856">
    <property type="entry name" value="GUANYLATE_KINASE_1"/>
    <property type="match status" value="1"/>
</dbReference>
<dbReference type="EMBL" id="JASBQV010000016">
    <property type="protein sequence ID" value="MDI3235469.1"/>
    <property type="molecule type" value="Genomic_DNA"/>
</dbReference>
<evidence type="ECO:0000256" key="1">
    <source>
        <dbReference type="ARBA" id="ARBA00003531"/>
    </source>
</evidence>
<comment type="catalytic activity">
    <reaction evidence="5">
        <text>GMP + ATP = GDP + ADP</text>
        <dbReference type="Rhea" id="RHEA:20780"/>
        <dbReference type="ChEBI" id="CHEBI:30616"/>
        <dbReference type="ChEBI" id="CHEBI:58115"/>
        <dbReference type="ChEBI" id="CHEBI:58189"/>
        <dbReference type="ChEBI" id="CHEBI:456216"/>
        <dbReference type="EC" id="2.7.4.8"/>
    </reaction>
</comment>
<proteinExistence type="inferred from homology"/>
<keyword evidence="3" id="KW-0808">Transferase</keyword>
<dbReference type="Gene3D" id="3.40.50.300">
    <property type="entry name" value="P-loop containing nucleotide triphosphate hydrolases"/>
    <property type="match status" value="1"/>
</dbReference>
<evidence type="ECO:0000313" key="8">
    <source>
        <dbReference type="Proteomes" id="UP001243286"/>
    </source>
</evidence>
<accession>A0ABT6R5B3</accession>
<dbReference type="PANTHER" id="PTHR23117">
    <property type="entry name" value="GUANYLATE KINASE-RELATED"/>
    <property type="match status" value="1"/>
</dbReference>
<dbReference type="InterPro" id="IPR020590">
    <property type="entry name" value="Guanylate_kinase_CS"/>
</dbReference>
<keyword evidence="8" id="KW-1185">Reference proteome</keyword>
<gene>
    <name evidence="7" type="ORF">QK289_10650</name>
</gene>
<evidence type="ECO:0000256" key="5">
    <source>
        <dbReference type="ARBA" id="ARBA00048594"/>
    </source>
</evidence>